<keyword evidence="1" id="KW-0812">Transmembrane</keyword>
<dbReference type="AlphaFoldDB" id="A0A3D9HBZ9"/>
<keyword evidence="1" id="KW-0472">Membrane</keyword>
<organism evidence="3 4">
    <name type="scientific">Winogradskyella eximia</name>
    <dbReference type="NCBI Taxonomy" id="262006"/>
    <lineage>
        <taxon>Bacteria</taxon>
        <taxon>Pseudomonadati</taxon>
        <taxon>Bacteroidota</taxon>
        <taxon>Flavobacteriia</taxon>
        <taxon>Flavobacteriales</taxon>
        <taxon>Flavobacteriaceae</taxon>
        <taxon>Winogradskyella</taxon>
    </lineage>
</organism>
<dbReference type="Proteomes" id="UP000256980">
    <property type="component" value="Unassembled WGS sequence"/>
</dbReference>
<feature type="transmembrane region" description="Helical" evidence="1">
    <location>
        <begin position="78"/>
        <end position="99"/>
    </location>
</feature>
<protein>
    <recommendedName>
        <fullName evidence="2">CAAX prenyl protease 2/Lysostaphin resistance protein A-like domain-containing protein</fullName>
    </recommendedName>
</protein>
<evidence type="ECO:0000256" key="1">
    <source>
        <dbReference type="SAM" id="Phobius"/>
    </source>
</evidence>
<dbReference type="InterPro" id="IPR052710">
    <property type="entry name" value="CAAX_protease"/>
</dbReference>
<dbReference type="GO" id="GO:0004175">
    <property type="term" value="F:endopeptidase activity"/>
    <property type="evidence" value="ECO:0007669"/>
    <property type="project" value="UniProtKB-ARBA"/>
</dbReference>
<evidence type="ECO:0000313" key="4">
    <source>
        <dbReference type="Proteomes" id="UP000256980"/>
    </source>
</evidence>
<feature type="transmembrane region" description="Helical" evidence="1">
    <location>
        <begin position="164"/>
        <end position="182"/>
    </location>
</feature>
<feature type="transmembrane region" description="Helical" evidence="1">
    <location>
        <begin position="119"/>
        <end position="143"/>
    </location>
</feature>
<sequence length="238" mass="26206">MNDMEPQKKSFNIKILVEITIVFLTILSIKHLADYFDVIGAGSIAIWCGIIVSTIFMKQKKINWKELGPKIPKGTKNWMINILITLGTVILVFSIMGLIVKPILESFGLTNPAGVADRFAFFMGKPLVFIGYLITVVWFGAALGEELLFRGYLLNRLVDCTGNNTLGIIIALIIHAVIFGMLHIYQGLAGVIATGCIALIFGSVYFIIKRKLFPIIIAHGIINSLSLIGLYFNNGVIS</sequence>
<dbReference type="PANTHER" id="PTHR36435">
    <property type="entry name" value="SLR1288 PROTEIN"/>
    <property type="match status" value="1"/>
</dbReference>
<reference evidence="3 4" key="1">
    <citation type="submission" date="2018-07" db="EMBL/GenBank/DDBJ databases">
        <title>Genomic Encyclopedia of Type Strains, Phase III (KMG-III): the genomes of soil and plant-associated and newly described type strains.</title>
        <authorList>
            <person name="Whitman W."/>
        </authorList>
    </citation>
    <scope>NUCLEOTIDE SEQUENCE [LARGE SCALE GENOMIC DNA]</scope>
    <source>
        <strain evidence="3 4">CECT 7946</strain>
    </source>
</reference>
<comment type="caution">
    <text evidence="3">The sequence shown here is derived from an EMBL/GenBank/DDBJ whole genome shotgun (WGS) entry which is preliminary data.</text>
</comment>
<dbReference type="InterPro" id="IPR003675">
    <property type="entry name" value="Rce1/LyrA-like_dom"/>
</dbReference>
<dbReference type="Pfam" id="PF02517">
    <property type="entry name" value="Rce1-like"/>
    <property type="match status" value="1"/>
</dbReference>
<dbReference type="GO" id="GO:0080120">
    <property type="term" value="P:CAAX-box protein maturation"/>
    <property type="evidence" value="ECO:0007669"/>
    <property type="project" value="UniProtKB-ARBA"/>
</dbReference>
<proteinExistence type="predicted"/>
<keyword evidence="4" id="KW-1185">Reference proteome</keyword>
<dbReference type="EMBL" id="QRDV01000001">
    <property type="protein sequence ID" value="RED47009.1"/>
    <property type="molecule type" value="Genomic_DNA"/>
</dbReference>
<feature type="domain" description="CAAX prenyl protease 2/Lysostaphin resistance protein A-like" evidence="2">
    <location>
        <begin position="132"/>
        <end position="224"/>
    </location>
</feature>
<name>A0A3D9HBZ9_9FLAO</name>
<dbReference type="PANTHER" id="PTHR36435:SF1">
    <property type="entry name" value="CAAX AMINO TERMINAL PROTEASE FAMILY PROTEIN"/>
    <property type="match status" value="1"/>
</dbReference>
<feature type="transmembrane region" description="Helical" evidence="1">
    <location>
        <begin position="35"/>
        <end position="57"/>
    </location>
</feature>
<accession>A0A3D9HBZ9</accession>
<feature type="transmembrane region" description="Helical" evidence="1">
    <location>
        <begin position="215"/>
        <end position="232"/>
    </location>
</feature>
<feature type="transmembrane region" description="Helical" evidence="1">
    <location>
        <begin position="188"/>
        <end position="208"/>
    </location>
</feature>
<evidence type="ECO:0000313" key="3">
    <source>
        <dbReference type="EMBL" id="RED47009.1"/>
    </source>
</evidence>
<feature type="transmembrane region" description="Helical" evidence="1">
    <location>
        <begin position="12"/>
        <end position="29"/>
    </location>
</feature>
<keyword evidence="1" id="KW-1133">Transmembrane helix</keyword>
<dbReference type="OrthoDB" id="9807747at2"/>
<gene>
    <name evidence="3" type="ORF">DFQ10_101788</name>
</gene>
<evidence type="ECO:0000259" key="2">
    <source>
        <dbReference type="Pfam" id="PF02517"/>
    </source>
</evidence>